<dbReference type="Pfam" id="PF01590">
    <property type="entry name" value="GAF"/>
    <property type="match status" value="1"/>
</dbReference>
<sequence length="432" mass="45478">MTEVRTDAVRDPFSALAEAEERAAFLAAAARQVSGSLDLTQTRRQGLRTVVPRLADWAQLLLVDGSSSAKVMYLRAGDAHPVEAVVTAPRPTLSGTGRVLATGRSELLHVNHEHAGSDGLSALVPDPEIRRQANELRPADVLGVALTARGSTFGTLTLVRRAGSGFLPDDVRLAEELAAHLALALDAARRYSERSAVASVLQASLRPPELPIIPGVRLAARYRPADAEVDIGGDFYDVWHTGTGWSVVLGDVSGKGVAAAVVTGQARHTVRGAAHLDPRPGPVLDALNSQLVASQAGRFVTAVYAHATPHPDGGWWLDVGSAGHPAPLLLRPDGTVEPLPVKGLLAGVVAGTVYTPLRVHLAPHDTLLLYTDGVTEAGRDSVSGLNRLLRLATGYLKAPVDALVEAVEMDAVERSGPRRRDDLAIVALRASA</sequence>
<evidence type="ECO:0000313" key="5">
    <source>
        <dbReference type="Proteomes" id="UP000635606"/>
    </source>
</evidence>
<dbReference type="Gene3D" id="3.60.40.10">
    <property type="entry name" value="PPM-type phosphatase domain"/>
    <property type="match status" value="1"/>
</dbReference>
<proteinExistence type="predicted"/>
<gene>
    <name evidence="4" type="ORF">Voc01_040640</name>
</gene>
<comment type="caution">
    <text evidence="4">The sequence shown here is derived from an EMBL/GenBank/DDBJ whole genome shotgun (WGS) entry which is preliminary data.</text>
</comment>
<dbReference type="EMBL" id="BOPH01000054">
    <property type="protein sequence ID" value="GIJ69147.1"/>
    <property type="molecule type" value="Genomic_DNA"/>
</dbReference>
<dbReference type="SMART" id="SM00331">
    <property type="entry name" value="PP2C_SIG"/>
    <property type="match status" value="1"/>
</dbReference>
<dbReference type="InterPro" id="IPR003018">
    <property type="entry name" value="GAF"/>
</dbReference>
<feature type="domain" description="GAF" evidence="2">
    <location>
        <begin position="21"/>
        <end position="195"/>
    </location>
</feature>
<dbReference type="Proteomes" id="UP000635606">
    <property type="component" value="Unassembled WGS sequence"/>
</dbReference>
<dbReference type="PANTHER" id="PTHR43156:SF2">
    <property type="entry name" value="STAGE II SPORULATION PROTEIN E"/>
    <property type="match status" value="1"/>
</dbReference>
<dbReference type="Gene3D" id="3.30.450.40">
    <property type="match status" value="1"/>
</dbReference>
<evidence type="ECO:0000259" key="3">
    <source>
        <dbReference type="SMART" id="SM00331"/>
    </source>
</evidence>
<dbReference type="SUPFAM" id="SSF81606">
    <property type="entry name" value="PP2C-like"/>
    <property type="match status" value="1"/>
</dbReference>
<dbReference type="GO" id="GO:0016791">
    <property type="term" value="F:phosphatase activity"/>
    <property type="evidence" value="ECO:0007669"/>
    <property type="project" value="TreeGrafter"/>
</dbReference>
<protein>
    <recommendedName>
        <fullName evidence="6">Protein serine phosphatase with GAF(S) sensor(S)</fullName>
    </recommendedName>
</protein>
<organism evidence="4 5">
    <name type="scientific">Virgisporangium ochraceum</name>
    <dbReference type="NCBI Taxonomy" id="65505"/>
    <lineage>
        <taxon>Bacteria</taxon>
        <taxon>Bacillati</taxon>
        <taxon>Actinomycetota</taxon>
        <taxon>Actinomycetes</taxon>
        <taxon>Micromonosporales</taxon>
        <taxon>Micromonosporaceae</taxon>
        <taxon>Virgisporangium</taxon>
    </lineage>
</organism>
<evidence type="ECO:0008006" key="6">
    <source>
        <dbReference type="Google" id="ProtNLM"/>
    </source>
</evidence>
<accession>A0A8J4EEL4</accession>
<keyword evidence="1" id="KW-0378">Hydrolase</keyword>
<dbReference type="SUPFAM" id="SSF55781">
    <property type="entry name" value="GAF domain-like"/>
    <property type="match status" value="1"/>
</dbReference>
<dbReference type="InterPro" id="IPR001932">
    <property type="entry name" value="PPM-type_phosphatase-like_dom"/>
</dbReference>
<dbReference type="InterPro" id="IPR036457">
    <property type="entry name" value="PPM-type-like_dom_sf"/>
</dbReference>
<name>A0A8J4EEL4_9ACTN</name>
<dbReference type="SMART" id="SM00065">
    <property type="entry name" value="GAF"/>
    <property type="match status" value="1"/>
</dbReference>
<dbReference type="RefSeq" id="WP_203929075.1">
    <property type="nucleotide sequence ID" value="NZ_BOPH01000054.1"/>
</dbReference>
<dbReference type="AlphaFoldDB" id="A0A8J4EEL4"/>
<reference evidence="4" key="1">
    <citation type="submission" date="2021-01" db="EMBL/GenBank/DDBJ databases">
        <title>Whole genome shotgun sequence of Virgisporangium ochraceum NBRC 16418.</title>
        <authorList>
            <person name="Komaki H."/>
            <person name="Tamura T."/>
        </authorList>
    </citation>
    <scope>NUCLEOTIDE SEQUENCE</scope>
    <source>
        <strain evidence="4">NBRC 16418</strain>
    </source>
</reference>
<evidence type="ECO:0000256" key="1">
    <source>
        <dbReference type="ARBA" id="ARBA00022801"/>
    </source>
</evidence>
<dbReference type="PANTHER" id="PTHR43156">
    <property type="entry name" value="STAGE II SPORULATION PROTEIN E-RELATED"/>
    <property type="match status" value="1"/>
</dbReference>
<feature type="domain" description="PPM-type phosphatase" evidence="3">
    <location>
        <begin position="216"/>
        <end position="430"/>
    </location>
</feature>
<dbReference type="Pfam" id="PF07228">
    <property type="entry name" value="SpoIIE"/>
    <property type="match status" value="1"/>
</dbReference>
<dbReference type="InterPro" id="IPR052016">
    <property type="entry name" value="Bact_Sigma-Reg"/>
</dbReference>
<keyword evidence="5" id="KW-1185">Reference proteome</keyword>
<dbReference type="InterPro" id="IPR029016">
    <property type="entry name" value="GAF-like_dom_sf"/>
</dbReference>
<evidence type="ECO:0000259" key="2">
    <source>
        <dbReference type="SMART" id="SM00065"/>
    </source>
</evidence>
<evidence type="ECO:0000313" key="4">
    <source>
        <dbReference type="EMBL" id="GIJ69147.1"/>
    </source>
</evidence>